<evidence type="ECO:0000313" key="3">
    <source>
        <dbReference type="EMBL" id="HDD45462.1"/>
    </source>
</evidence>
<comment type="caution">
    <text evidence="3">The sequence shown here is derived from an EMBL/GenBank/DDBJ whole genome shotgun (WGS) entry which is preliminary data.</text>
</comment>
<accession>A0A7C0U4N4</accession>
<keyword evidence="1 3" id="KW-0032">Aminotransferase</keyword>
<evidence type="ECO:0000256" key="1">
    <source>
        <dbReference type="RuleBase" id="RU000481"/>
    </source>
</evidence>
<dbReference type="InterPro" id="IPR015424">
    <property type="entry name" value="PyrdxlP-dep_Trfase"/>
</dbReference>
<keyword evidence="1" id="KW-0808">Transferase</keyword>
<name>A0A7C0U4N4_DESA2</name>
<dbReference type="NCBIfam" id="NF005305">
    <property type="entry name" value="PRK06836.1"/>
    <property type="match status" value="1"/>
</dbReference>
<dbReference type="GO" id="GO:0030170">
    <property type="term" value="F:pyridoxal phosphate binding"/>
    <property type="evidence" value="ECO:0007669"/>
    <property type="project" value="InterPro"/>
</dbReference>
<sequence length="392" mass="44087">MSISQKMQEFIEKASWIRKMFEEGAYLKQKYGTENVFDFSLGNPHLQPPSLFYQALKKEIEKSHSYTPNAGLLETREAIAAYLSQEHGIKFCADEIILTCGAAGALNVILKALLNPGDEVIVLAPFFVEYGFYIDNHGGIMKVVLTKDNFDLDLEAINKALNLKTKAILLNSPNNPTGQVYSEAVLKELAIILKEHKKKTKNIIYLIMDEPYRKIIYDGIKLPSIFKIYPETILATSFSKDLSLAGERIGYLAIHPNCTYKKELIEACILANRILGFVNAPVLMQRIIKHLLNTSVNIEFYKRNRDLLCKGLSDLGFSFILPKGAFYLFPKTPIPDDIAFVKALQTERILAVPGSGFGTPGYFRLAFCVEETVIKKAMPHFEKIANKFGLIS</sequence>
<gene>
    <name evidence="3" type="ORF">ENG63_11510</name>
</gene>
<dbReference type="EC" id="2.6.1.-" evidence="1"/>
<dbReference type="CDD" id="cd00609">
    <property type="entry name" value="AAT_like"/>
    <property type="match status" value="1"/>
</dbReference>
<comment type="similarity">
    <text evidence="1">Belongs to the class-I pyridoxal-phosphate-dependent aminotransferase family.</text>
</comment>
<proteinExistence type="inferred from homology"/>
<dbReference type="PROSITE" id="PS00105">
    <property type="entry name" value="AA_TRANSFER_CLASS_1"/>
    <property type="match status" value="1"/>
</dbReference>
<dbReference type="AlphaFoldDB" id="A0A7C0U4N4"/>
<dbReference type="InterPro" id="IPR004839">
    <property type="entry name" value="Aminotransferase_I/II_large"/>
</dbReference>
<reference evidence="3" key="1">
    <citation type="journal article" date="2020" name="mSystems">
        <title>Genome- and Community-Level Interaction Insights into Carbon Utilization and Element Cycling Functions of Hydrothermarchaeota in Hydrothermal Sediment.</title>
        <authorList>
            <person name="Zhou Z."/>
            <person name="Liu Y."/>
            <person name="Xu W."/>
            <person name="Pan J."/>
            <person name="Luo Z.H."/>
            <person name="Li M."/>
        </authorList>
    </citation>
    <scope>NUCLEOTIDE SEQUENCE [LARGE SCALE GENOMIC DNA]</scope>
    <source>
        <strain evidence="3">HyVt-233</strain>
    </source>
</reference>
<dbReference type="InterPro" id="IPR015422">
    <property type="entry name" value="PyrdxlP-dep_Trfase_small"/>
</dbReference>
<dbReference type="GO" id="GO:0008483">
    <property type="term" value="F:transaminase activity"/>
    <property type="evidence" value="ECO:0007669"/>
    <property type="project" value="UniProtKB-KW"/>
</dbReference>
<dbReference type="EMBL" id="DRBS01000428">
    <property type="protein sequence ID" value="HDD45462.1"/>
    <property type="molecule type" value="Genomic_DNA"/>
</dbReference>
<organism evidence="3">
    <name type="scientific">Desulfofervidus auxilii</name>
    <dbReference type="NCBI Taxonomy" id="1621989"/>
    <lineage>
        <taxon>Bacteria</taxon>
        <taxon>Pseudomonadati</taxon>
        <taxon>Thermodesulfobacteriota</taxon>
        <taxon>Candidatus Desulfofervidia</taxon>
        <taxon>Candidatus Desulfofervidales</taxon>
        <taxon>Candidatus Desulfofervidaceae</taxon>
        <taxon>Candidatus Desulfofervidus</taxon>
    </lineage>
</organism>
<protein>
    <recommendedName>
        <fullName evidence="1">Aminotransferase</fullName>
        <ecNumber evidence="1">2.6.1.-</ecNumber>
    </recommendedName>
</protein>
<dbReference type="Gene3D" id="3.90.1150.10">
    <property type="entry name" value="Aspartate Aminotransferase, domain 1"/>
    <property type="match status" value="2"/>
</dbReference>
<comment type="cofactor">
    <cofactor evidence="1">
        <name>pyridoxal 5'-phosphate</name>
        <dbReference type="ChEBI" id="CHEBI:597326"/>
    </cofactor>
</comment>
<dbReference type="InterPro" id="IPR004838">
    <property type="entry name" value="NHTrfase_class1_PyrdxlP-BS"/>
</dbReference>
<dbReference type="PANTHER" id="PTHR42691">
    <property type="entry name" value="ASPARTATE AMINOTRANSFERASE YHDR-RELATED"/>
    <property type="match status" value="1"/>
</dbReference>
<dbReference type="InterPro" id="IPR015421">
    <property type="entry name" value="PyrdxlP-dep_Trfase_major"/>
</dbReference>
<dbReference type="Gene3D" id="3.40.640.10">
    <property type="entry name" value="Type I PLP-dependent aspartate aminotransferase-like (Major domain)"/>
    <property type="match status" value="1"/>
</dbReference>
<dbReference type="SUPFAM" id="SSF53383">
    <property type="entry name" value="PLP-dependent transferases"/>
    <property type="match status" value="1"/>
</dbReference>
<dbReference type="Pfam" id="PF00155">
    <property type="entry name" value="Aminotran_1_2"/>
    <property type="match status" value="1"/>
</dbReference>
<feature type="domain" description="Aminotransferase class I/classII large" evidence="2">
    <location>
        <begin position="36"/>
        <end position="378"/>
    </location>
</feature>
<evidence type="ECO:0000259" key="2">
    <source>
        <dbReference type="Pfam" id="PF00155"/>
    </source>
</evidence>
<dbReference type="PANTHER" id="PTHR42691:SF1">
    <property type="entry name" value="ASPARTATE AMINOTRANSFERASE YHDR-RELATED"/>
    <property type="match status" value="1"/>
</dbReference>
<dbReference type="Proteomes" id="UP000886289">
    <property type="component" value="Unassembled WGS sequence"/>
</dbReference>